<organism evidence="2 3">
    <name type="scientific">Metabacillus endolithicus</name>
    <dbReference type="NCBI Taxonomy" id="1535204"/>
    <lineage>
        <taxon>Bacteria</taxon>
        <taxon>Bacillati</taxon>
        <taxon>Bacillota</taxon>
        <taxon>Bacilli</taxon>
        <taxon>Bacillales</taxon>
        <taxon>Bacillaceae</taxon>
        <taxon>Metabacillus</taxon>
    </lineage>
</organism>
<name>A0ABW5C5V2_9BACI</name>
<keyword evidence="1" id="KW-0645">Protease</keyword>
<keyword evidence="1" id="KW-0378">Hydrolase</keyword>
<keyword evidence="1" id="KW-0720">Serine protease</keyword>
<comment type="caution">
    <text evidence="2">The sequence shown here is derived from an EMBL/GenBank/DDBJ whole genome shotgun (WGS) entry which is preliminary data.</text>
</comment>
<proteinExistence type="predicted"/>
<sequence length="444" mass="49354">MRELLKNLLTTISVCFFSILLIQNTTVLAEGKSSKNTSETLIEEEDSFDEVSYGIKFRKEAGLDSSKEKVEKLIREHKINKDLYVEDFGTVLEKSEHDKLIKRIEKLDKLLPKVEAEFKSKQKSRYGGLYVNHQEDGAVYIGLKNGSSTELNNTKKLLKYENIKFFNVNYSEEDLMTAKDTLHSVKEKLTKNGVEITSVIPNIPLNRLDISVEQLNSETASIIQKFIGNIPIDLTDNFSQVVEADRYSGNEVIQGGLEIRNIDTGDGCTSAFTAYRNTSAGTLYYTLTAGHCATGLYQEFRHGTLKFGSVANHYNSSFLDAAAITLAPNRKTHYIFGEYSNSYEITGLKTSYYVGDFACMVGKTTAKTVCGSIGATSADLDTVRDVVSVNYYSQGGDSGGPVYNYGKAMGIHNGRYITGGYTLRYFAKIGKILDAFYMDGIVVK</sequence>
<dbReference type="RefSeq" id="WP_379053333.1">
    <property type="nucleotide sequence ID" value="NZ_JBHUIK010000007.1"/>
</dbReference>
<dbReference type="InterPro" id="IPR009003">
    <property type="entry name" value="Peptidase_S1_PA"/>
</dbReference>
<dbReference type="InterPro" id="IPR043504">
    <property type="entry name" value="Peptidase_S1_PA_chymotrypsin"/>
</dbReference>
<keyword evidence="3" id="KW-1185">Reference proteome</keyword>
<evidence type="ECO:0000313" key="3">
    <source>
        <dbReference type="Proteomes" id="UP001597318"/>
    </source>
</evidence>
<dbReference type="Gene3D" id="2.40.10.10">
    <property type="entry name" value="Trypsin-like serine proteases"/>
    <property type="match status" value="2"/>
</dbReference>
<accession>A0ABW5C5V2</accession>
<dbReference type="SUPFAM" id="SSF50494">
    <property type="entry name" value="Trypsin-like serine proteases"/>
    <property type="match status" value="1"/>
</dbReference>
<reference evidence="3" key="1">
    <citation type="journal article" date="2019" name="Int. J. Syst. Evol. Microbiol.">
        <title>The Global Catalogue of Microorganisms (GCM) 10K type strain sequencing project: providing services to taxonomists for standard genome sequencing and annotation.</title>
        <authorList>
            <consortium name="The Broad Institute Genomics Platform"/>
            <consortium name="The Broad Institute Genome Sequencing Center for Infectious Disease"/>
            <person name="Wu L."/>
            <person name="Ma J."/>
        </authorList>
    </citation>
    <scope>NUCLEOTIDE SEQUENCE [LARGE SCALE GENOMIC DNA]</scope>
    <source>
        <strain evidence="3">CGMCC 1.15474</strain>
    </source>
</reference>
<dbReference type="EMBL" id="JBHUIK010000007">
    <property type="protein sequence ID" value="MFD2216486.1"/>
    <property type="molecule type" value="Genomic_DNA"/>
</dbReference>
<dbReference type="Proteomes" id="UP001597318">
    <property type="component" value="Unassembled WGS sequence"/>
</dbReference>
<gene>
    <name evidence="2" type="ORF">ACFSKK_22680</name>
</gene>
<evidence type="ECO:0000313" key="2">
    <source>
        <dbReference type="EMBL" id="MFD2216486.1"/>
    </source>
</evidence>
<evidence type="ECO:0000256" key="1">
    <source>
        <dbReference type="ARBA" id="ARBA00022825"/>
    </source>
</evidence>
<dbReference type="CDD" id="cd21112">
    <property type="entry name" value="alphaLP-like"/>
    <property type="match status" value="1"/>
</dbReference>
<protein>
    <submittedName>
        <fullName evidence="2">Uncharacterized protein</fullName>
    </submittedName>
</protein>